<protein>
    <recommendedName>
        <fullName evidence="3">Prolactin receptor</fullName>
    </recommendedName>
</protein>
<keyword evidence="2" id="KW-1185">Reference proteome</keyword>
<gene>
    <name evidence="1" type="ORF">MNOR_LOCUS34480</name>
</gene>
<accession>A0AAV2SDY6</accession>
<evidence type="ECO:0000313" key="2">
    <source>
        <dbReference type="Proteomes" id="UP001497623"/>
    </source>
</evidence>
<organism evidence="1 2">
    <name type="scientific">Meganyctiphanes norvegica</name>
    <name type="common">Northern krill</name>
    <name type="synonym">Thysanopoda norvegica</name>
    <dbReference type="NCBI Taxonomy" id="48144"/>
    <lineage>
        <taxon>Eukaryota</taxon>
        <taxon>Metazoa</taxon>
        <taxon>Ecdysozoa</taxon>
        <taxon>Arthropoda</taxon>
        <taxon>Crustacea</taxon>
        <taxon>Multicrustacea</taxon>
        <taxon>Malacostraca</taxon>
        <taxon>Eumalacostraca</taxon>
        <taxon>Eucarida</taxon>
        <taxon>Euphausiacea</taxon>
        <taxon>Euphausiidae</taxon>
        <taxon>Meganyctiphanes</taxon>
    </lineage>
</organism>
<name>A0AAV2SDY6_MEGNR</name>
<evidence type="ECO:0000313" key="1">
    <source>
        <dbReference type="EMBL" id="CAL4174239.1"/>
    </source>
</evidence>
<sequence length="149" mass="16804">GNMEDTDNQCFAINRRNISSNSCGVSLPDIIMDAMPPPPSPLQRAHSYHLLFPIKNNVNSCHEEPVFKQEKQDHKQHKNDTCEEKKWKKAGDDLKKIADKFQLGHSKVRGKNSDSSVDTLSLAIPVAVTRCLQAGLVTLLCWRLLNKLR</sequence>
<comment type="caution">
    <text evidence="1">The sequence shown here is derived from an EMBL/GenBank/DDBJ whole genome shotgun (WGS) entry which is preliminary data.</text>
</comment>
<dbReference type="Proteomes" id="UP001497623">
    <property type="component" value="Unassembled WGS sequence"/>
</dbReference>
<reference evidence="1 2" key="1">
    <citation type="submission" date="2024-05" db="EMBL/GenBank/DDBJ databases">
        <authorList>
            <person name="Wallberg A."/>
        </authorList>
    </citation>
    <scope>NUCLEOTIDE SEQUENCE [LARGE SCALE GENOMIC DNA]</scope>
</reference>
<dbReference type="EMBL" id="CAXKWB010053294">
    <property type="protein sequence ID" value="CAL4174239.1"/>
    <property type="molecule type" value="Genomic_DNA"/>
</dbReference>
<feature type="non-terminal residue" evidence="1">
    <location>
        <position position="1"/>
    </location>
</feature>
<dbReference type="AlphaFoldDB" id="A0AAV2SDY6"/>
<evidence type="ECO:0008006" key="3">
    <source>
        <dbReference type="Google" id="ProtNLM"/>
    </source>
</evidence>
<proteinExistence type="predicted"/>